<evidence type="ECO:0000313" key="12">
    <source>
        <dbReference type="EMBL" id="GAA1775647.1"/>
    </source>
</evidence>
<evidence type="ECO:0000256" key="2">
    <source>
        <dbReference type="ARBA" id="ARBA00012438"/>
    </source>
</evidence>
<evidence type="ECO:0000256" key="5">
    <source>
        <dbReference type="ARBA" id="ARBA00022741"/>
    </source>
</evidence>
<name>A0ABP4XBY8_9MICO</name>
<keyword evidence="6" id="KW-0418">Kinase</keyword>
<comment type="catalytic activity">
    <reaction evidence="1">
        <text>ATP + protein L-histidine = ADP + protein N-phospho-L-histidine.</text>
        <dbReference type="EC" id="2.7.13.3"/>
    </reaction>
</comment>
<evidence type="ECO:0000256" key="1">
    <source>
        <dbReference type="ARBA" id="ARBA00000085"/>
    </source>
</evidence>
<keyword evidence="5" id="KW-0547">Nucleotide-binding</keyword>
<keyword evidence="10" id="KW-1133">Transmembrane helix</keyword>
<keyword evidence="7" id="KW-0067">ATP-binding</keyword>
<dbReference type="PANTHER" id="PTHR24421:SF10">
    <property type="entry name" value="NITRATE_NITRITE SENSOR PROTEIN NARQ"/>
    <property type="match status" value="1"/>
</dbReference>
<keyword evidence="10" id="KW-0472">Membrane</keyword>
<evidence type="ECO:0000256" key="9">
    <source>
        <dbReference type="SAM" id="MobiDB-lite"/>
    </source>
</evidence>
<evidence type="ECO:0000256" key="3">
    <source>
        <dbReference type="ARBA" id="ARBA00022553"/>
    </source>
</evidence>
<protein>
    <recommendedName>
        <fullName evidence="2">histidine kinase</fullName>
        <ecNumber evidence="2">2.7.13.3</ecNumber>
    </recommendedName>
</protein>
<accession>A0ABP4XBY8</accession>
<evidence type="ECO:0000256" key="7">
    <source>
        <dbReference type="ARBA" id="ARBA00022840"/>
    </source>
</evidence>
<keyword evidence="8" id="KW-0902">Two-component regulatory system</keyword>
<feature type="transmembrane region" description="Helical" evidence="10">
    <location>
        <begin position="71"/>
        <end position="97"/>
    </location>
</feature>
<feature type="region of interest" description="Disordered" evidence="9">
    <location>
        <begin position="32"/>
        <end position="57"/>
    </location>
</feature>
<evidence type="ECO:0000256" key="6">
    <source>
        <dbReference type="ARBA" id="ARBA00022777"/>
    </source>
</evidence>
<evidence type="ECO:0000259" key="11">
    <source>
        <dbReference type="Pfam" id="PF07730"/>
    </source>
</evidence>
<keyword evidence="10" id="KW-0812">Transmembrane</keyword>
<sequence>MMRTMCLLLSGSWDTRSQPIAAAEPEARVDFESGNGFPNRARRTRSEQRRSPAQPARYPCRMTARPRIPLLAWAAVSALALALLAVSASLGATVYGVPPVVSIVVALLHSAGLLLAVRFPVVGVAVAVVGAVSELNALAATGAAPWPVPVATTIGFAATLGIAALQGQWLISTAGGILTAGTALAVTLARGQRLAVGPVIADLIVFVALAGLAILIALFARSWIRNRQRLAEAEEASELSLARRQVAEERTRIAREMHDVVAHGMSVIQVQAASARYRHPGISNEVASEFDELAATARLALGEMRTLLGVLRADGDAEDAPQPGLAELPELVSRSRAELLDRLPAEVRQSVDPFPALTVYRVVQESLGNVARHAPGADAVVELDLDPEADALIVRVRNTALPGRAVPTADPSGHGIRGMRERVVALGGVLTAEPSPDGGFAVAALVPLHPQSPEARTP</sequence>
<dbReference type="CDD" id="cd16917">
    <property type="entry name" value="HATPase_UhpB-NarQ-NarX-like"/>
    <property type="match status" value="1"/>
</dbReference>
<dbReference type="SUPFAM" id="SSF55874">
    <property type="entry name" value="ATPase domain of HSP90 chaperone/DNA topoisomerase II/histidine kinase"/>
    <property type="match status" value="1"/>
</dbReference>
<feature type="transmembrane region" description="Helical" evidence="10">
    <location>
        <begin position="169"/>
        <end position="189"/>
    </location>
</feature>
<dbReference type="InterPro" id="IPR050482">
    <property type="entry name" value="Sensor_HK_TwoCompSys"/>
</dbReference>
<feature type="domain" description="Signal transduction histidine kinase subgroup 3 dimerisation and phosphoacceptor" evidence="11">
    <location>
        <begin position="249"/>
        <end position="314"/>
    </location>
</feature>
<keyword evidence="13" id="KW-1185">Reference proteome</keyword>
<evidence type="ECO:0000256" key="4">
    <source>
        <dbReference type="ARBA" id="ARBA00022679"/>
    </source>
</evidence>
<keyword evidence="3" id="KW-0597">Phosphoprotein</keyword>
<proteinExistence type="predicted"/>
<evidence type="ECO:0000256" key="8">
    <source>
        <dbReference type="ARBA" id="ARBA00023012"/>
    </source>
</evidence>
<feature type="transmembrane region" description="Helical" evidence="10">
    <location>
        <begin position="144"/>
        <end position="162"/>
    </location>
</feature>
<keyword evidence="4" id="KW-0808">Transferase</keyword>
<dbReference type="Pfam" id="PF07730">
    <property type="entry name" value="HisKA_3"/>
    <property type="match status" value="1"/>
</dbReference>
<dbReference type="Gene3D" id="3.30.565.10">
    <property type="entry name" value="Histidine kinase-like ATPase, C-terminal domain"/>
    <property type="match status" value="1"/>
</dbReference>
<gene>
    <name evidence="12" type="ORF">GCM10009768_00120</name>
</gene>
<feature type="transmembrane region" description="Helical" evidence="10">
    <location>
        <begin position="195"/>
        <end position="220"/>
    </location>
</feature>
<organism evidence="12 13">
    <name type="scientific">Leucobacter iarius</name>
    <dbReference type="NCBI Taxonomy" id="333963"/>
    <lineage>
        <taxon>Bacteria</taxon>
        <taxon>Bacillati</taxon>
        <taxon>Actinomycetota</taxon>
        <taxon>Actinomycetes</taxon>
        <taxon>Micrococcales</taxon>
        <taxon>Microbacteriaceae</taxon>
        <taxon>Leucobacter</taxon>
    </lineage>
</organism>
<dbReference type="Proteomes" id="UP001500851">
    <property type="component" value="Unassembled WGS sequence"/>
</dbReference>
<dbReference type="InterPro" id="IPR036890">
    <property type="entry name" value="HATPase_C_sf"/>
</dbReference>
<dbReference type="EC" id="2.7.13.3" evidence="2"/>
<feature type="transmembrane region" description="Helical" evidence="10">
    <location>
        <begin position="104"/>
        <end position="132"/>
    </location>
</feature>
<dbReference type="PANTHER" id="PTHR24421">
    <property type="entry name" value="NITRATE/NITRITE SENSOR PROTEIN NARX-RELATED"/>
    <property type="match status" value="1"/>
</dbReference>
<dbReference type="InterPro" id="IPR011712">
    <property type="entry name" value="Sig_transdc_His_kin_sub3_dim/P"/>
</dbReference>
<reference evidence="13" key="1">
    <citation type="journal article" date="2019" name="Int. J. Syst. Evol. Microbiol.">
        <title>The Global Catalogue of Microorganisms (GCM) 10K type strain sequencing project: providing services to taxonomists for standard genome sequencing and annotation.</title>
        <authorList>
            <consortium name="The Broad Institute Genomics Platform"/>
            <consortium name="The Broad Institute Genome Sequencing Center for Infectious Disease"/>
            <person name="Wu L."/>
            <person name="Ma J."/>
        </authorList>
    </citation>
    <scope>NUCLEOTIDE SEQUENCE [LARGE SCALE GENOMIC DNA]</scope>
    <source>
        <strain evidence="13">JCM 14736</strain>
    </source>
</reference>
<evidence type="ECO:0000256" key="10">
    <source>
        <dbReference type="SAM" id="Phobius"/>
    </source>
</evidence>
<dbReference type="EMBL" id="BAAAOB010000001">
    <property type="protein sequence ID" value="GAA1775647.1"/>
    <property type="molecule type" value="Genomic_DNA"/>
</dbReference>
<dbReference type="Gene3D" id="1.20.5.1930">
    <property type="match status" value="1"/>
</dbReference>
<comment type="caution">
    <text evidence="12">The sequence shown here is derived from an EMBL/GenBank/DDBJ whole genome shotgun (WGS) entry which is preliminary data.</text>
</comment>
<evidence type="ECO:0000313" key="13">
    <source>
        <dbReference type="Proteomes" id="UP001500851"/>
    </source>
</evidence>